<dbReference type="Pfam" id="PF00196">
    <property type="entry name" value="GerE"/>
    <property type="match status" value="1"/>
</dbReference>
<accession>A0A1H9ITS0</accession>
<keyword evidence="9" id="KW-1185">Reference proteome</keyword>
<evidence type="ECO:0000313" key="9">
    <source>
        <dbReference type="Proteomes" id="UP000199572"/>
    </source>
</evidence>
<dbReference type="STRING" id="390241.SAMN04488023_10183"/>
<dbReference type="Proteomes" id="UP000199572">
    <property type="component" value="Unassembled WGS sequence"/>
</dbReference>
<keyword evidence="1 5" id="KW-0597">Phosphoprotein</keyword>
<dbReference type="PRINTS" id="PR00038">
    <property type="entry name" value="HTHLUXR"/>
</dbReference>
<dbReference type="EMBL" id="FOGG01000001">
    <property type="protein sequence ID" value="SEQ77929.1"/>
    <property type="molecule type" value="Genomic_DNA"/>
</dbReference>
<evidence type="ECO:0000259" key="7">
    <source>
        <dbReference type="PROSITE" id="PS50110"/>
    </source>
</evidence>
<organism evidence="8 9">
    <name type="scientific">Pedobacter rhizosphaerae</name>
    <dbReference type="NCBI Taxonomy" id="390241"/>
    <lineage>
        <taxon>Bacteria</taxon>
        <taxon>Pseudomonadati</taxon>
        <taxon>Bacteroidota</taxon>
        <taxon>Sphingobacteriia</taxon>
        <taxon>Sphingobacteriales</taxon>
        <taxon>Sphingobacteriaceae</taxon>
        <taxon>Pedobacter</taxon>
    </lineage>
</organism>
<sequence>MVADDHTLFVDGLCGLLALQPDFDIIGKASNGKEVLHFLNSRLPEVLIMDLNMPILDGQITAEKIVGSFPSIKILVLSMYNAPSLSTRLKSIGIKGYLPKDTDADLLFSVIREISSGNYYFREKEKYIPGLNRFAETDAFLKKYNLTHREIEILKLISENLSSKQIASKLFISLFTVDTHRKNMIQKLKLSGKTDLIKFAIQNNLWQKQF</sequence>
<feature type="domain" description="HTH luxR-type" evidence="6">
    <location>
        <begin position="139"/>
        <end position="204"/>
    </location>
</feature>
<dbReference type="SMART" id="SM00421">
    <property type="entry name" value="HTH_LUXR"/>
    <property type="match status" value="1"/>
</dbReference>
<evidence type="ECO:0000256" key="3">
    <source>
        <dbReference type="ARBA" id="ARBA00023125"/>
    </source>
</evidence>
<dbReference type="SUPFAM" id="SSF52172">
    <property type="entry name" value="CheY-like"/>
    <property type="match status" value="1"/>
</dbReference>
<evidence type="ECO:0000256" key="1">
    <source>
        <dbReference type="ARBA" id="ARBA00022553"/>
    </source>
</evidence>
<dbReference type="InterPro" id="IPR058245">
    <property type="entry name" value="NreC/VraR/RcsB-like_REC"/>
</dbReference>
<evidence type="ECO:0000259" key="6">
    <source>
        <dbReference type="PROSITE" id="PS50043"/>
    </source>
</evidence>
<dbReference type="Gene3D" id="3.40.50.2300">
    <property type="match status" value="1"/>
</dbReference>
<reference evidence="9" key="1">
    <citation type="submission" date="2016-10" db="EMBL/GenBank/DDBJ databases">
        <authorList>
            <person name="Varghese N."/>
            <person name="Submissions S."/>
        </authorList>
    </citation>
    <scope>NUCLEOTIDE SEQUENCE [LARGE SCALE GENOMIC DNA]</scope>
    <source>
        <strain evidence="9">DSM 18610</strain>
    </source>
</reference>
<dbReference type="Pfam" id="PF00072">
    <property type="entry name" value="Response_reg"/>
    <property type="match status" value="1"/>
</dbReference>
<evidence type="ECO:0000313" key="8">
    <source>
        <dbReference type="EMBL" id="SEQ77929.1"/>
    </source>
</evidence>
<evidence type="ECO:0000256" key="4">
    <source>
        <dbReference type="ARBA" id="ARBA00023163"/>
    </source>
</evidence>
<keyword evidence="4" id="KW-0804">Transcription</keyword>
<feature type="modified residue" description="4-aspartylphosphate" evidence="5">
    <location>
        <position position="50"/>
    </location>
</feature>
<dbReference type="PROSITE" id="PS50110">
    <property type="entry name" value="RESPONSE_REGULATORY"/>
    <property type="match status" value="1"/>
</dbReference>
<feature type="domain" description="Response regulatory" evidence="7">
    <location>
        <begin position="1"/>
        <end position="115"/>
    </location>
</feature>
<dbReference type="PROSITE" id="PS50043">
    <property type="entry name" value="HTH_LUXR_2"/>
    <property type="match status" value="1"/>
</dbReference>
<evidence type="ECO:0000256" key="5">
    <source>
        <dbReference type="PROSITE-ProRule" id="PRU00169"/>
    </source>
</evidence>
<dbReference type="PANTHER" id="PTHR43214">
    <property type="entry name" value="TWO-COMPONENT RESPONSE REGULATOR"/>
    <property type="match status" value="1"/>
</dbReference>
<dbReference type="InterPro" id="IPR011006">
    <property type="entry name" value="CheY-like_superfamily"/>
</dbReference>
<name>A0A1H9ITS0_9SPHI</name>
<dbReference type="InterPro" id="IPR000792">
    <property type="entry name" value="Tscrpt_reg_LuxR_C"/>
</dbReference>
<dbReference type="GO" id="GO:0006355">
    <property type="term" value="P:regulation of DNA-templated transcription"/>
    <property type="evidence" value="ECO:0007669"/>
    <property type="project" value="InterPro"/>
</dbReference>
<dbReference type="GO" id="GO:0000160">
    <property type="term" value="P:phosphorelay signal transduction system"/>
    <property type="evidence" value="ECO:0007669"/>
    <property type="project" value="InterPro"/>
</dbReference>
<keyword evidence="2" id="KW-0805">Transcription regulation</keyword>
<keyword evidence="3" id="KW-0238">DNA-binding</keyword>
<dbReference type="CDD" id="cd06170">
    <property type="entry name" value="LuxR_C_like"/>
    <property type="match status" value="1"/>
</dbReference>
<dbReference type="SMART" id="SM00448">
    <property type="entry name" value="REC"/>
    <property type="match status" value="1"/>
</dbReference>
<dbReference type="InterPro" id="IPR001789">
    <property type="entry name" value="Sig_transdc_resp-reg_receiver"/>
</dbReference>
<dbReference type="PANTHER" id="PTHR43214:SF41">
    <property type="entry name" value="NITRATE_NITRITE RESPONSE REGULATOR PROTEIN NARP"/>
    <property type="match status" value="1"/>
</dbReference>
<dbReference type="InterPro" id="IPR016032">
    <property type="entry name" value="Sig_transdc_resp-reg_C-effctor"/>
</dbReference>
<protein>
    <submittedName>
        <fullName evidence="8">Two component transcriptional regulator, LuxR family</fullName>
    </submittedName>
</protein>
<dbReference type="InterPro" id="IPR039420">
    <property type="entry name" value="WalR-like"/>
</dbReference>
<gene>
    <name evidence="8" type="ORF">SAMN04488023_10183</name>
</gene>
<proteinExistence type="predicted"/>
<evidence type="ECO:0000256" key="2">
    <source>
        <dbReference type="ARBA" id="ARBA00023015"/>
    </source>
</evidence>
<dbReference type="AlphaFoldDB" id="A0A1H9ITS0"/>
<dbReference type="GO" id="GO:0003677">
    <property type="term" value="F:DNA binding"/>
    <property type="evidence" value="ECO:0007669"/>
    <property type="project" value="UniProtKB-KW"/>
</dbReference>
<dbReference type="CDD" id="cd17535">
    <property type="entry name" value="REC_NarL-like"/>
    <property type="match status" value="1"/>
</dbReference>
<dbReference type="SUPFAM" id="SSF46894">
    <property type="entry name" value="C-terminal effector domain of the bipartite response regulators"/>
    <property type="match status" value="1"/>
</dbReference>